<dbReference type="EMBL" id="JASXSZ010000006">
    <property type="protein sequence ID" value="MDL9980934.1"/>
    <property type="molecule type" value="Genomic_DNA"/>
</dbReference>
<keyword evidence="2" id="KW-1185">Reference proteome</keyword>
<organism evidence="1 2">
    <name type="scientific">Microbacterium candidum</name>
    <dbReference type="NCBI Taxonomy" id="3041922"/>
    <lineage>
        <taxon>Bacteria</taxon>
        <taxon>Bacillati</taxon>
        <taxon>Actinomycetota</taxon>
        <taxon>Actinomycetes</taxon>
        <taxon>Micrococcales</taxon>
        <taxon>Microbacteriaceae</taxon>
        <taxon>Microbacterium</taxon>
    </lineage>
</organism>
<comment type="caution">
    <text evidence="1">The sequence shown here is derived from an EMBL/GenBank/DDBJ whole genome shotgun (WGS) entry which is preliminary data.</text>
</comment>
<name>A0ABT7N2K7_9MICO</name>
<sequence length="127" mass="12762">MTVALLAGSSALAAPHGAKKSPPPAPSASYSCATFSGLTLAQQSVSYNGVALRAGQTITANVGPLPSTYGIDLTSTLGSTFSFWAAPVSSGLAFRAPADGVYNFGWSIDTGGQGLGTTVPTWRFACS</sequence>
<evidence type="ECO:0000313" key="1">
    <source>
        <dbReference type="EMBL" id="MDL9980934.1"/>
    </source>
</evidence>
<evidence type="ECO:0000313" key="2">
    <source>
        <dbReference type="Proteomes" id="UP001235064"/>
    </source>
</evidence>
<reference evidence="1 2" key="1">
    <citation type="submission" date="2023-06" db="EMBL/GenBank/DDBJ databases">
        <title>Microbacterium sp. nov., isolated from a waste landfill.</title>
        <authorList>
            <person name="Wen W."/>
        </authorList>
    </citation>
    <scope>NUCLEOTIDE SEQUENCE [LARGE SCALE GENOMIC DNA]</scope>
    <source>
        <strain evidence="1 2">ASV49</strain>
    </source>
</reference>
<dbReference type="RefSeq" id="WP_286289916.1">
    <property type="nucleotide sequence ID" value="NZ_JASXSZ010000006.1"/>
</dbReference>
<dbReference type="Proteomes" id="UP001235064">
    <property type="component" value="Unassembled WGS sequence"/>
</dbReference>
<proteinExistence type="predicted"/>
<protein>
    <submittedName>
        <fullName evidence="1">Uncharacterized protein</fullName>
    </submittedName>
</protein>
<gene>
    <name evidence="1" type="ORF">QSV35_16480</name>
</gene>
<accession>A0ABT7N2K7</accession>